<comment type="caution">
    <text evidence="1">The sequence shown here is derived from an EMBL/GenBank/DDBJ whole genome shotgun (WGS) entry which is preliminary data.</text>
</comment>
<gene>
    <name evidence="1" type="ORF">AVEN_156377_1</name>
</gene>
<protein>
    <submittedName>
        <fullName evidence="1">Uncharacterized protein</fullName>
    </submittedName>
</protein>
<proteinExistence type="predicted"/>
<evidence type="ECO:0000313" key="2">
    <source>
        <dbReference type="Proteomes" id="UP000499080"/>
    </source>
</evidence>
<organism evidence="1 2">
    <name type="scientific">Araneus ventricosus</name>
    <name type="common">Orbweaver spider</name>
    <name type="synonym">Epeira ventricosa</name>
    <dbReference type="NCBI Taxonomy" id="182803"/>
    <lineage>
        <taxon>Eukaryota</taxon>
        <taxon>Metazoa</taxon>
        <taxon>Ecdysozoa</taxon>
        <taxon>Arthropoda</taxon>
        <taxon>Chelicerata</taxon>
        <taxon>Arachnida</taxon>
        <taxon>Araneae</taxon>
        <taxon>Araneomorphae</taxon>
        <taxon>Entelegynae</taxon>
        <taxon>Araneoidea</taxon>
        <taxon>Araneidae</taxon>
        <taxon>Araneus</taxon>
    </lineage>
</organism>
<accession>A0A4Y2VNI1</accession>
<keyword evidence="2" id="KW-1185">Reference proteome</keyword>
<sequence length="138" mass="15688">MARYPSSKVSATVLNLGIHEKARPCHLFQDHFFPTHSSRKMRHVIHGGYKVCFDAPCLRRLKVPELIPPTLLLPPTRRISDFYFQHDLASSQGLNLEEAFVPATLEAKRPSVHSNQNSNYSEFQTSNPFAPIFIGFSH</sequence>
<reference evidence="1 2" key="1">
    <citation type="journal article" date="2019" name="Sci. Rep.">
        <title>Orb-weaving spider Araneus ventricosus genome elucidates the spidroin gene catalogue.</title>
        <authorList>
            <person name="Kono N."/>
            <person name="Nakamura H."/>
            <person name="Ohtoshi R."/>
            <person name="Moran D.A.P."/>
            <person name="Shinohara A."/>
            <person name="Yoshida Y."/>
            <person name="Fujiwara M."/>
            <person name="Mori M."/>
            <person name="Tomita M."/>
            <person name="Arakawa K."/>
        </authorList>
    </citation>
    <scope>NUCLEOTIDE SEQUENCE [LARGE SCALE GENOMIC DNA]</scope>
</reference>
<dbReference type="Proteomes" id="UP000499080">
    <property type="component" value="Unassembled WGS sequence"/>
</dbReference>
<name>A0A4Y2VNI1_ARAVE</name>
<dbReference type="EMBL" id="BGPR01049681">
    <property type="protein sequence ID" value="GBO26699.1"/>
    <property type="molecule type" value="Genomic_DNA"/>
</dbReference>
<evidence type="ECO:0000313" key="1">
    <source>
        <dbReference type="EMBL" id="GBO26699.1"/>
    </source>
</evidence>
<dbReference type="AlphaFoldDB" id="A0A4Y2VNI1"/>